<dbReference type="EMBL" id="JABBHF010000017">
    <property type="protein sequence ID" value="NMH89855.1"/>
    <property type="molecule type" value="Genomic_DNA"/>
</dbReference>
<dbReference type="PROSITE" id="PS51257">
    <property type="entry name" value="PROKAR_LIPOPROTEIN"/>
    <property type="match status" value="1"/>
</dbReference>
<evidence type="ECO:0000256" key="1">
    <source>
        <dbReference type="ARBA" id="ARBA00004442"/>
    </source>
</evidence>
<evidence type="ECO:0000256" key="4">
    <source>
        <dbReference type="ARBA" id="ARBA00023136"/>
    </source>
</evidence>
<dbReference type="SUPFAM" id="SSF48452">
    <property type="entry name" value="TPR-like"/>
    <property type="match status" value="1"/>
</dbReference>
<sequence length="596" mass="68387">MIKYNKYILLFLSVFLLAGCEDYLDRTEEGTGFSTEDEVWRDRAAINSFAFRLYDTLGWIFETRITHPDRFRAGRGKNYGCVEVFSGDIIFKRPLKVHSSVLAGDYMGIINEAFANPDFYDAWSSNWELVYVTNNILDRIDEVTTDIMPQNEIDQVKGEALLFRAFAYHELSKRWGALPYIKTKIVPETDLNLPRPTYRELITDIVADCDAAIQVLPEVSYLNDPVHMGRMGKAAAMALKSRALTTAASPNYTANNQKDTELWEMAAAAAWDLISLSQTSDKVGLYQGDYSNIFHTEPGTIEGVWPRYNVPISASRDLYRLSWLWRNINGDAGYSPSQELVDRFETADGWPINHANSNYNDQDPYANRDPRFYKDILYHDAPFPKVSENDRMDMRTTPLGEDRTAPNSSTYGNSATGYFARKIIPEKYNNKAYNRTLYVNAPYIRMAEIYLNYAEAVNEAYGNPNATAPGASLTAVDALNAIRNRVGHVDVRPEFTADEASFREVVRNEFRVELCFEYHSWFDMLRWRTAKEELDGKDFHGVLIIDDATQPTGVRYERFLIGQGERVFDDRMYRYPLRQSDLEVFEVPQLTQNPGW</sequence>
<keyword evidence="3" id="KW-0732">Signal</keyword>
<dbReference type="Gene3D" id="1.25.40.390">
    <property type="match status" value="1"/>
</dbReference>
<evidence type="ECO:0000259" key="7">
    <source>
        <dbReference type="Pfam" id="PF14322"/>
    </source>
</evidence>
<evidence type="ECO:0000313" key="9">
    <source>
        <dbReference type="Proteomes" id="UP000746690"/>
    </source>
</evidence>
<keyword evidence="9" id="KW-1185">Reference proteome</keyword>
<evidence type="ECO:0000313" key="8">
    <source>
        <dbReference type="EMBL" id="NMH89855.1"/>
    </source>
</evidence>
<comment type="similarity">
    <text evidence="2">Belongs to the SusD family.</text>
</comment>
<dbReference type="Proteomes" id="UP000746690">
    <property type="component" value="Unassembled WGS sequence"/>
</dbReference>
<dbReference type="InterPro" id="IPR012944">
    <property type="entry name" value="SusD_RagB_dom"/>
</dbReference>
<dbReference type="RefSeq" id="WP_169677231.1">
    <property type="nucleotide sequence ID" value="NZ_JABBHF010000017.1"/>
</dbReference>
<comment type="subcellular location">
    <subcellularLocation>
        <location evidence="1">Cell outer membrane</location>
    </subcellularLocation>
</comment>
<feature type="domain" description="RagB/SusD" evidence="6">
    <location>
        <begin position="329"/>
        <end position="596"/>
    </location>
</feature>
<dbReference type="InterPro" id="IPR033985">
    <property type="entry name" value="SusD-like_N"/>
</dbReference>
<evidence type="ECO:0000259" key="6">
    <source>
        <dbReference type="Pfam" id="PF07980"/>
    </source>
</evidence>
<evidence type="ECO:0000256" key="2">
    <source>
        <dbReference type="ARBA" id="ARBA00006275"/>
    </source>
</evidence>
<accession>A0ABX1S3N9</accession>
<name>A0ABX1S3N9_9FLAO</name>
<evidence type="ECO:0000256" key="5">
    <source>
        <dbReference type="ARBA" id="ARBA00023237"/>
    </source>
</evidence>
<dbReference type="InterPro" id="IPR011990">
    <property type="entry name" value="TPR-like_helical_dom_sf"/>
</dbReference>
<keyword evidence="4" id="KW-0472">Membrane</keyword>
<protein>
    <submittedName>
        <fullName evidence="8">RagB/SusD family nutrient uptake outer membrane protein</fullName>
    </submittedName>
</protein>
<comment type="caution">
    <text evidence="8">The sequence shown here is derived from an EMBL/GenBank/DDBJ whole genome shotgun (WGS) entry which is preliminary data.</text>
</comment>
<organism evidence="8 9">
    <name type="scientific">Flavivirga algicola</name>
    <dbReference type="NCBI Taxonomy" id="2729136"/>
    <lineage>
        <taxon>Bacteria</taxon>
        <taxon>Pseudomonadati</taxon>
        <taxon>Bacteroidota</taxon>
        <taxon>Flavobacteriia</taxon>
        <taxon>Flavobacteriales</taxon>
        <taxon>Flavobacteriaceae</taxon>
        <taxon>Flavivirga</taxon>
    </lineage>
</organism>
<dbReference type="Pfam" id="PF14322">
    <property type="entry name" value="SusD-like_3"/>
    <property type="match status" value="1"/>
</dbReference>
<proteinExistence type="inferred from homology"/>
<dbReference type="Pfam" id="PF07980">
    <property type="entry name" value="SusD_RagB"/>
    <property type="match status" value="1"/>
</dbReference>
<evidence type="ECO:0000256" key="3">
    <source>
        <dbReference type="ARBA" id="ARBA00022729"/>
    </source>
</evidence>
<reference evidence="8 9" key="1">
    <citation type="submission" date="2020-04" db="EMBL/GenBank/DDBJ databases">
        <title>A Flavivirga sp. nov.</title>
        <authorList>
            <person name="Sun X."/>
        </authorList>
    </citation>
    <scope>NUCLEOTIDE SEQUENCE [LARGE SCALE GENOMIC DNA]</scope>
    <source>
        <strain evidence="8 9">Y03</strain>
    </source>
</reference>
<feature type="domain" description="SusD-like N-terminal" evidence="7">
    <location>
        <begin position="119"/>
        <end position="242"/>
    </location>
</feature>
<gene>
    <name evidence="8" type="ORF">HHX25_20305</name>
</gene>
<keyword evidence="5" id="KW-0998">Cell outer membrane</keyword>